<protein>
    <recommendedName>
        <fullName evidence="7">Potassium transport protein</fullName>
    </recommendedName>
</protein>
<comment type="similarity">
    <text evidence="7">Belongs to the TrkH potassium transport family.</text>
</comment>
<dbReference type="InterPro" id="IPR051143">
    <property type="entry name" value="TrkH_K-transport"/>
</dbReference>
<feature type="transmembrane region" description="Helical" evidence="7">
    <location>
        <begin position="316"/>
        <end position="339"/>
    </location>
</feature>
<evidence type="ECO:0000256" key="5">
    <source>
        <dbReference type="ARBA" id="ARBA00023065"/>
    </source>
</evidence>
<keyword evidence="10" id="KW-1185">Reference proteome</keyword>
<reference evidence="9 10" key="1">
    <citation type="submission" date="2015-01" db="EMBL/GenBank/DDBJ databases">
        <title>The Genome Sequence of Exophiala spinifera CBS89968.</title>
        <authorList>
            <consortium name="The Broad Institute Genomics Platform"/>
            <person name="Cuomo C."/>
            <person name="de Hoog S."/>
            <person name="Gorbushina A."/>
            <person name="Stielow B."/>
            <person name="Teixiera M."/>
            <person name="Abouelleil A."/>
            <person name="Chapman S.B."/>
            <person name="Priest M."/>
            <person name="Young S.K."/>
            <person name="Wortman J."/>
            <person name="Nusbaum C."/>
            <person name="Birren B."/>
        </authorList>
    </citation>
    <scope>NUCLEOTIDE SEQUENCE [LARGE SCALE GENOMIC DNA]</scope>
    <source>
        <strain evidence="9 10">CBS 89968</strain>
    </source>
</reference>
<feature type="transmembrane region" description="Helical" evidence="7">
    <location>
        <begin position="459"/>
        <end position="479"/>
    </location>
</feature>
<dbReference type="AlphaFoldDB" id="A0A0D2BJ81"/>
<feature type="transmembrane region" description="Helical" evidence="7">
    <location>
        <begin position="84"/>
        <end position="104"/>
    </location>
</feature>
<keyword evidence="3 7" id="KW-0812">Transmembrane</keyword>
<dbReference type="InterPro" id="IPR015958">
    <property type="entry name" value="Trk1_fungi"/>
</dbReference>
<dbReference type="RefSeq" id="XP_016238856.1">
    <property type="nucleotide sequence ID" value="XM_016377286.1"/>
</dbReference>
<proteinExistence type="inferred from homology"/>
<dbReference type="STRING" id="91928.A0A0D2BJ81"/>
<organism evidence="9 10">
    <name type="scientific">Exophiala spinifera</name>
    <dbReference type="NCBI Taxonomy" id="91928"/>
    <lineage>
        <taxon>Eukaryota</taxon>
        <taxon>Fungi</taxon>
        <taxon>Dikarya</taxon>
        <taxon>Ascomycota</taxon>
        <taxon>Pezizomycotina</taxon>
        <taxon>Eurotiomycetes</taxon>
        <taxon>Chaetothyriomycetidae</taxon>
        <taxon>Chaetothyriales</taxon>
        <taxon>Herpotrichiellaceae</taxon>
        <taxon>Exophiala</taxon>
    </lineage>
</organism>
<keyword evidence="4 7" id="KW-1133">Transmembrane helix</keyword>
<dbReference type="InterPro" id="IPR003445">
    <property type="entry name" value="Cat_transpt"/>
</dbReference>
<name>A0A0D2BJ81_9EURO</name>
<evidence type="ECO:0000256" key="7">
    <source>
        <dbReference type="PIRNR" id="PIRNR002450"/>
    </source>
</evidence>
<dbReference type="OrthoDB" id="9999863at2759"/>
<keyword evidence="7" id="KW-0633">Potassium transport</keyword>
<feature type="transmembrane region" description="Helical" evidence="7">
    <location>
        <begin position="657"/>
        <end position="681"/>
    </location>
</feature>
<feature type="transmembrane region" description="Helical" evidence="7">
    <location>
        <begin position="53"/>
        <end position="72"/>
    </location>
</feature>
<dbReference type="PIRSF" id="PIRSF002450">
    <property type="entry name" value="K+_transpter_TRK"/>
    <property type="match status" value="1"/>
</dbReference>
<evidence type="ECO:0000256" key="2">
    <source>
        <dbReference type="ARBA" id="ARBA00022448"/>
    </source>
</evidence>
<evidence type="ECO:0000256" key="1">
    <source>
        <dbReference type="ARBA" id="ARBA00004141"/>
    </source>
</evidence>
<keyword evidence="5 7" id="KW-0406">Ion transport</keyword>
<evidence type="ECO:0000256" key="4">
    <source>
        <dbReference type="ARBA" id="ARBA00022989"/>
    </source>
</evidence>
<feature type="transmembrane region" description="Helical" evidence="7">
    <location>
        <begin position="20"/>
        <end position="41"/>
    </location>
</feature>
<feature type="transmembrane region" description="Helical" evidence="7">
    <location>
        <begin position="627"/>
        <end position="645"/>
    </location>
</feature>
<keyword evidence="2 7" id="KW-0813">Transport</keyword>
<dbReference type="GO" id="GO:0005886">
    <property type="term" value="C:plasma membrane"/>
    <property type="evidence" value="ECO:0007669"/>
    <property type="project" value="InterPro"/>
</dbReference>
<keyword evidence="6 7" id="KW-0472">Membrane</keyword>
<dbReference type="EMBL" id="KN847493">
    <property type="protein sequence ID" value="KIW18640.1"/>
    <property type="molecule type" value="Genomic_DNA"/>
</dbReference>
<evidence type="ECO:0000256" key="6">
    <source>
        <dbReference type="ARBA" id="ARBA00023136"/>
    </source>
</evidence>
<dbReference type="VEuPathDB" id="FungiDB:PV08_02929"/>
<dbReference type="HOGENOM" id="CLU_005947_4_1_1"/>
<accession>A0A0D2BJ81</accession>
<feature type="region of interest" description="Disordered" evidence="8">
    <location>
        <begin position="752"/>
        <end position="776"/>
    </location>
</feature>
<evidence type="ECO:0000313" key="9">
    <source>
        <dbReference type="EMBL" id="KIW18640.1"/>
    </source>
</evidence>
<feature type="transmembrane region" description="Helical" evidence="7">
    <location>
        <begin position="359"/>
        <end position="378"/>
    </location>
</feature>
<keyword evidence="7" id="KW-0630">Potassium</keyword>
<dbReference type="PANTHER" id="PTHR31064:SF37">
    <property type="entry name" value="TRANSPORTER, PUTATIVE (EUROFUNG)-RELATED"/>
    <property type="match status" value="1"/>
</dbReference>
<dbReference type="GeneID" id="27330012"/>
<gene>
    <name evidence="9" type="ORF">PV08_02929</name>
</gene>
<dbReference type="GO" id="GO:0030007">
    <property type="term" value="P:intracellular potassium ion homeostasis"/>
    <property type="evidence" value="ECO:0007669"/>
    <property type="project" value="UniProtKB-UniRule"/>
</dbReference>
<dbReference type="GO" id="GO:1990573">
    <property type="term" value="P:potassium ion import across plasma membrane"/>
    <property type="evidence" value="ECO:0007669"/>
    <property type="project" value="TreeGrafter"/>
</dbReference>
<comment type="subcellular location">
    <subcellularLocation>
        <location evidence="1">Membrane</location>
        <topology evidence="1">Multi-pass membrane protein</topology>
    </subcellularLocation>
</comment>
<feature type="region of interest" description="Disordered" evidence="8">
    <location>
        <begin position="211"/>
        <end position="261"/>
    </location>
</feature>
<dbReference type="GO" id="GO:0140107">
    <property type="term" value="F:high-affinity potassium ion transmembrane transporter activity"/>
    <property type="evidence" value="ECO:0007669"/>
    <property type="project" value="TreeGrafter"/>
</dbReference>
<dbReference type="Proteomes" id="UP000053328">
    <property type="component" value="Unassembled WGS sequence"/>
</dbReference>
<evidence type="ECO:0000313" key="10">
    <source>
        <dbReference type="Proteomes" id="UP000053328"/>
    </source>
</evidence>
<sequence>MARSQSQTWRTSLRTTLQDVSFIHVHYFYFCATCLMASLIFWGSSTPAKSVRYIDSLFLCISAMTEAGLNTINLSELNTWQQVMLFLLIIAGSAIFVSSAILHVRKRAFEQRFAELAEQRRRRRLMRPRTLSFSFSRRRPSTSGDHESAVASGAVRGRAIKEPVDHLDNKASIDRERTLSNLDTAASQAAVSDVGAAKDDQNSHIRFPDMLPAADHTHDPVRPRPSSRHRTSFFEGRGVGARPLDNHPRNVMPTNAPYLPDRDEAITDEENELRKDPRSKLGKYINTVNGYLGRNSQIHGLSEKERKKLGGIEYDAICLLSWVVPLYFFLFQLFGALGVGAWIRINRPGMTLTNGLDPFWTGAFFAVSAFNNSGMALLDANATVLQTSYYVLLTMSLLILAGNTCFPPFLRLILWTMKKAISRKNPTSSTWQRRRQTLEFCLDHPRRVYTNLFPAAQTWWLVFSLVMLNGIDWVAFELLNIGNPVTDAIPVHFRVLDGLFQAFAVRSGGFYVVSISGLRSGLLVLYVAMMYISAFPIAMTIRNTNVYEERSLGIYAEDIEEAEKEAERGGGGELSEKGLVAGHKFISGFKRTMTLSHGTAPASPKLTTWTRQDFVRQQLRGQLGHDLWILVLAVFMITAIETGQFERDPVNFSTFNIIFEVVSAYGCVGISVGIPWAAYSFCGTWHTASKLVLCVVMLRGRHRGLPVSIDRAILLPDESLAWAEEEDANRRGAHAAMPSLTIMPSREVLRHRRTNDSGGGPGPSVLDSVKDAGHLV</sequence>
<dbReference type="PANTHER" id="PTHR31064">
    <property type="entry name" value="POTASSIUM TRANSPORT PROTEIN DDB_G0292412-RELATED"/>
    <property type="match status" value="1"/>
</dbReference>
<evidence type="ECO:0000256" key="3">
    <source>
        <dbReference type="ARBA" id="ARBA00022692"/>
    </source>
</evidence>
<feature type="transmembrane region" description="Helical" evidence="7">
    <location>
        <begin position="523"/>
        <end position="541"/>
    </location>
</feature>
<evidence type="ECO:0000256" key="8">
    <source>
        <dbReference type="SAM" id="MobiDB-lite"/>
    </source>
</evidence>
<dbReference type="Pfam" id="PF02386">
    <property type="entry name" value="TrkH"/>
    <property type="match status" value="1"/>
</dbReference>
<feature type="transmembrane region" description="Helical" evidence="7">
    <location>
        <begin position="390"/>
        <end position="410"/>
    </location>
</feature>